<gene>
    <name evidence="5" type="ORF">UF66_1343</name>
</gene>
<dbReference type="Proteomes" id="UP000034455">
    <property type="component" value="Unassembled WGS sequence"/>
</dbReference>
<dbReference type="AlphaFoldDB" id="A0A0M2P0B8"/>
<evidence type="ECO:0000313" key="6">
    <source>
        <dbReference type="Proteomes" id="UP000034455"/>
    </source>
</evidence>
<proteinExistence type="inferred from homology"/>
<dbReference type="GO" id="GO:0042597">
    <property type="term" value="C:periplasmic space"/>
    <property type="evidence" value="ECO:0007669"/>
    <property type="project" value="UniProtKB-ARBA"/>
</dbReference>
<feature type="domain" description="Solute-binding protein family 5" evidence="4">
    <location>
        <begin position="83"/>
        <end position="425"/>
    </location>
</feature>
<accession>A0A0M2P0B8</accession>
<dbReference type="InterPro" id="IPR039424">
    <property type="entry name" value="SBP_5"/>
</dbReference>
<dbReference type="InterPro" id="IPR050035">
    <property type="entry name" value="NikA"/>
</dbReference>
<dbReference type="Gene3D" id="3.10.105.10">
    <property type="entry name" value="Dipeptide-binding Protein, Domain 3"/>
    <property type="match status" value="1"/>
</dbReference>
<dbReference type="Gene3D" id="3.40.190.10">
    <property type="entry name" value="Periplasmic binding protein-like II"/>
    <property type="match status" value="1"/>
</dbReference>
<dbReference type="GO" id="GO:1904680">
    <property type="term" value="F:peptide transmembrane transporter activity"/>
    <property type="evidence" value="ECO:0007669"/>
    <property type="project" value="TreeGrafter"/>
</dbReference>
<dbReference type="SUPFAM" id="SSF53850">
    <property type="entry name" value="Periplasmic binding protein-like II"/>
    <property type="match status" value="1"/>
</dbReference>
<dbReference type="Pfam" id="PF00496">
    <property type="entry name" value="SBP_bac_5"/>
    <property type="match status" value="1"/>
</dbReference>
<dbReference type="PATRIC" id="fig|74704.6.peg.1378"/>
<name>A0A0M2P0B8_STACC</name>
<evidence type="ECO:0000256" key="1">
    <source>
        <dbReference type="ARBA" id="ARBA00005695"/>
    </source>
</evidence>
<dbReference type="PANTHER" id="PTHR30290">
    <property type="entry name" value="PERIPLASMIC BINDING COMPONENT OF ABC TRANSPORTER"/>
    <property type="match status" value="1"/>
</dbReference>
<dbReference type="PIRSF" id="PIRSF002741">
    <property type="entry name" value="MppA"/>
    <property type="match status" value="1"/>
</dbReference>
<keyword evidence="2" id="KW-0813">Transport</keyword>
<dbReference type="CDD" id="cd08490">
    <property type="entry name" value="PBP2_NikA_DppA_OppA_like_3"/>
    <property type="match status" value="1"/>
</dbReference>
<dbReference type="GO" id="GO:0043190">
    <property type="term" value="C:ATP-binding cassette (ABC) transporter complex"/>
    <property type="evidence" value="ECO:0007669"/>
    <property type="project" value="InterPro"/>
</dbReference>
<keyword evidence="3" id="KW-0732">Signal</keyword>
<comment type="similarity">
    <text evidence="1">Belongs to the bacterial solute-binding protein 5 family.</text>
</comment>
<sequence>MWIDYYSIKIVGKRYVYEKIITVLASTTVILAGCSGSGSQSKGKTLDIELPLKTTSIAPYETDVPVKVGAAESLFKATADGKVQKLLVKSYGQTSPTQLDLTLKDDIKFQNGKKVTGEAVKASLEKSIQKSDLVKGSLPIKDIKVDGQKLQITTKTAYPELISELASPFSAIYDTEAKGDINKTPVGTGPYQIKDYKQSQKIQLDRNKDYWQGKPKLDRINVTYQEDGNARTSDLDSGKADVITDVPVEKVKSLKESDKTKISSISGFRTGLLLYNHTSDKMTKQVREALDKVIDRKRIVDHVSKGYATPATGPFNNKLDFIENKDVQKQDIAQAKKLMEDAGYSEAHPLKLTISTYNGRPELPKIAQVIQSDAKKANIDIQLRNVDDIQGYLKDKDQWDASLYSFGTIPRGDTGYFFNQAYKPKGAINTGGYDNHKVTALIDELNKTVNKEERNNITNQIINITSDDIANSYISYNDNIVGMNKNVEHLTSTPEGIYLIDYKVDKKE</sequence>
<evidence type="ECO:0000256" key="2">
    <source>
        <dbReference type="ARBA" id="ARBA00022448"/>
    </source>
</evidence>
<dbReference type="GO" id="GO:0015833">
    <property type="term" value="P:peptide transport"/>
    <property type="evidence" value="ECO:0007669"/>
    <property type="project" value="TreeGrafter"/>
</dbReference>
<dbReference type="InterPro" id="IPR000914">
    <property type="entry name" value="SBP_5_dom"/>
</dbReference>
<dbReference type="PANTHER" id="PTHR30290:SF9">
    <property type="entry name" value="OLIGOPEPTIDE-BINDING PROTEIN APPA"/>
    <property type="match status" value="1"/>
</dbReference>
<evidence type="ECO:0000259" key="4">
    <source>
        <dbReference type="Pfam" id="PF00496"/>
    </source>
</evidence>
<evidence type="ECO:0000313" key="5">
    <source>
        <dbReference type="EMBL" id="KKI65386.1"/>
    </source>
</evidence>
<reference evidence="5 6" key="1">
    <citation type="submission" date="2015-03" db="EMBL/GenBank/DDBJ databases">
        <title>Genome Assembly of Staphylococcus cohnii subsp. cohnii strain G22B2.</title>
        <authorList>
            <person name="Nair G."/>
            <person name="Kaur G."/>
            <person name="Khatri I."/>
            <person name="Singh N.K."/>
            <person name="Sathyabama S."/>
            <person name="Maurya S.K."/>
            <person name="Subramanian S."/>
            <person name="Agrewala J.N."/>
            <person name="Mayilraj S."/>
        </authorList>
    </citation>
    <scope>NUCLEOTIDE SEQUENCE [LARGE SCALE GENOMIC DNA]</scope>
    <source>
        <strain evidence="5 6">G22B2</strain>
    </source>
</reference>
<comment type="caution">
    <text evidence="5">The sequence shown here is derived from an EMBL/GenBank/DDBJ whole genome shotgun (WGS) entry which is preliminary data.</text>
</comment>
<dbReference type="EMBL" id="LAKJ01000002">
    <property type="protein sequence ID" value="KKI65386.1"/>
    <property type="molecule type" value="Genomic_DNA"/>
</dbReference>
<evidence type="ECO:0000256" key="3">
    <source>
        <dbReference type="ARBA" id="ARBA00022729"/>
    </source>
</evidence>
<dbReference type="InterPro" id="IPR030678">
    <property type="entry name" value="Peptide/Ni-bd"/>
</dbReference>
<protein>
    <submittedName>
        <fullName evidence="5">Oligopeptide ABC transporter, periplasmic oligopeptide-binding protein OppA</fullName>
    </submittedName>
</protein>
<organism evidence="5 6">
    <name type="scientific">Staphylococcus cohnii subsp. cohnii</name>
    <dbReference type="NCBI Taxonomy" id="74704"/>
    <lineage>
        <taxon>Bacteria</taxon>
        <taxon>Bacillati</taxon>
        <taxon>Bacillota</taxon>
        <taxon>Bacilli</taxon>
        <taxon>Bacillales</taxon>
        <taxon>Staphylococcaceae</taxon>
        <taxon>Staphylococcus</taxon>
        <taxon>Staphylococcus cohnii species complex</taxon>
    </lineage>
</organism>
<dbReference type="NCBIfam" id="NF045468">
    <property type="entry name" value="Opp5A_nikA"/>
    <property type="match status" value="1"/>
</dbReference>